<accession>A0A3A5K160</accession>
<evidence type="ECO:0000313" key="13">
    <source>
        <dbReference type="Proteomes" id="UP000272706"/>
    </source>
</evidence>
<feature type="domain" description="4Fe-4S ferredoxin-type" evidence="11">
    <location>
        <begin position="58"/>
        <end position="88"/>
    </location>
</feature>
<evidence type="ECO:0000259" key="11">
    <source>
        <dbReference type="PROSITE" id="PS51379"/>
    </source>
</evidence>
<dbReference type="InterPro" id="IPR017900">
    <property type="entry name" value="4Fe4S_Fe_S_CS"/>
</dbReference>
<dbReference type="PROSITE" id="PS51379">
    <property type="entry name" value="4FE4S_FER_2"/>
    <property type="match status" value="1"/>
</dbReference>
<dbReference type="PANTHER" id="PTHR43082">
    <property type="entry name" value="FERREDOXIN-LIKE"/>
    <property type="match status" value="1"/>
</dbReference>
<dbReference type="InterPro" id="IPR017896">
    <property type="entry name" value="4Fe4S_Fe-S-bd"/>
</dbReference>
<dbReference type="OrthoDB" id="9800260at2"/>
<dbReference type="GO" id="GO:0051536">
    <property type="term" value="F:iron-sulfur cluster binding"/>
    <property type="evidence" value="ECO:0007669"/>
    <property type="project" value="UniProtKB-KW"/>
</dbReference>
<comment type="function">
    <text evidence="1 10">Could be a 3Fe-4S cluster-containing protein.</text>
</comment>
<keyword evidence="5 10" id="KW-0479">Metal-binding</keyword>
<comment type="caution">
    <text evidence="12">The sequence shown here is derived from an EMBL/GenBank/DDBJ whole genome shotgun (WGS) entry which is preliminary data.</text>
</comment>
<dbReference type="SUPFAM" id="SSF54862">
    <property type="entry name" value="4Fe-4S ferredoxins"/>
    <property type="match status" value="1"/>
</dbReference>
<evidence type="ECO:0000256" key="3">
    <source>
        <dbReference type="ARBA" id="ARBA00020378"/>
    </source>
</evidence>
<keyword evidence="8 10" id="KW-0411">Iron-sulfur</keyword>
<name>A0A3A5K160_9HYPH</name>
<protein>
    <recommendedName>
        <fullName evidence="3 10">Ferredoxin-like protein</fullName>
    </recommendedName>
</protein>
<dbReference type="PANTHER" id="PTHR43082:SF3">
    <property type="entry name" value="FERREDOXIN-LIKE PROTEIN YDIT"/>
    <property type="match status" value="1"/>
</dbReference>
<dbReference type="Proteomes" id="UP000272706">
    <property type="component" value="Unassembled WGS sequence"/>
</dbReference>
<dbReference type="RefSeq" id="WP_095082074.1">
    <property type="nucleotide sequence ID" value="NZ_QZWZ01000046.1"/>
</dbReference>
<dbReference type="AlphaFoldDB" id="A0A3A5K160"/>
<dbReference type="PIRSF" id="PIRSF036548">
    <property type="entry name" value="Fdx_FixX"/>
    <property type="match status" value="1"/>
</dbReference>
<organism evidence="12 13">
    <name type="scientific">Mesorhizobium waimense</name>
    <dbReference type="NCBI Taxonomy" id="1300307"/>
    <lineage>
        <taxon>Bacteria</taxon>
        <taxon>Pseudomonadati</taxon>
        <taxon>Pseudomonadota</taxon>
        <taxon>Alphaproteobacteria</taxon>
        <taxon>Hyphomicrobiales</taxon>
        <taxon>Phyllobacteriaceae</taxon>
        <taxon>Mesorhizobium</taxon>
    </lineage>
</organism>
<gene>
    <name evidence="12" type="ORF">D3227_32855</name>
</gene>
<dbReference type="InterPro" id="IPR012206">
    <property type="entry name" value="Fd_FixX"/>
</dbReference>
<dbReference type="EMBL" id="QZWZ01000046">
    <property type="protein sequence ID" value="RJT29069.1"/>
    <property type="molecule type" value="Genomic_DNA"/>
</dbReference>
<keyword evidence="7 10" id="KW-0408">Iron</keyword>
<comment type="similarity">
    <text evidence="2">To ferredoxins from P.putida and C.tartarivorum, ferredoxin I from A.vinelandii, ferredoxin II from D.desulfuricans.</text>
</comment>
<evidence type="ECO:0000256" key="6">
    <source>
        <dbReference type="ARBA" id="ARBA00022982"/>
    </source>
</evidence>
<evidence type="ECO:0000256" key="4">
    <source>
        <dbReference type="ARBA" id="ARBA00022448"/>
    </source>
</evidence>
<evidence type="ECO:0000256" key="10">
    <source>
        <dbReference type="PIRNR" id="PIRNR036548"/>
    </source>
</evidence>
<sequence length="99" mass="11153">MTMAVTKLRVEDKLYHNRYLVDPGRPHIKVRPHEKPSPNLLALTRVCPAKCYELNDAGQVEITPDGCMECGTCRILCEASGEIEWNYPRGGFGVLFKFG</sequence>
<evidence type="ECO:0000256" key="9">
    <source>
        <dbReference type="ARBA" id="ARBA00023231"/>
    </source>
</evidence>
<dbReference type="Pfam" id="PF05187">
    <property type="entry name" value="Fer4_ETF_QO"/>
    <property type="match status" value="1"/>
</dbReference>
<evidence type="ECO:0000256" key="8">
    <source>
        <dbReference type="ARBA" id="ARBA00023014"/>
    </source>
</evidence>
<evidence type="ECO:0000256" key="1">
    <source>
        <dbReference type="ARBA" id="ARBA00003208"/>
    </source>
</evidence>
<keyword evidence="13" id="KW-1185">Reference proteome</keyword>
<dbReference type="PROSITE" id="PS00198">
    <property type="entry name" value="4FE4S_FER_1"/>
    <property type="match status" value="1"/>
</dbReference>
<dbReference type="Gene3D" id="3.30.70.20">
    <property type="match status" value="1"/>
</dbReference>
<evidence type="ECO:0000256" key="5">
    <source>
        <dbReference type="ARBA" id="ARBA00022723"/>
    </source>
</evidence>
<evidence type="ECO:0000256" key="7">
    <source>
        <dbReference type="ARBA" id="ARBA00023004"/>
    </source>
</evidence>
<evidence type="ECO:0000256" key="2">
    <source>
        <dbReference type="ARBA" id="ARBA00009192"/>
    </source>
</evidence>
<keyword evidence="6 10" id="KW-0249">Electron transport</keyword>
<proteinExistence type="predicted"/>
<dbReference type="InterPro" id="IPR007859">
    <property type="entry name" value="ETF-QO/FixX_C"/>
</dbReference>
<evidence type="ECO:0000313" key="12">
    <source>
        <dbReference type="EMBL" id="RJT29069.1"/>
    </source>
</evidence>
<keyword evidence="9" id="KW-0535">Nitrogen fixation</keyword>
<reference evidence="12 13" key="1">
    <citation type="submission" date="2018-09" db="EMBL/GenBank/DDBJ databases">
        <title>Mesorhizobium carmichaelinearum sp. nov. isolated from Carmichaelinea spp. root nodules in New Zealand.</title>
        <authorList>
            <person name="De Meyer S.E."/>
        </authorList>
    </citation>
    <scope>NUCLEOTIDE SEQUENCE [LARGE SCALE GENOMIC DNA]</scope>
    <source>
        <strain evidence="12 13">ICMP19557</strain>
    </source>
</reference>
<keyword evidence="4 10" id="KW-0813">Transport</keyword>
<dbReference type="GO" id="GO:0005506">
    <property type="term" value="F:iron ion binding"/>
    <property type="evidence" value="ECO:0007669"/>
    <property type="project" value="UniProtKB-UniRule"/>
</dbReference>